<dbReference type="GO" id="GO:0005829">
    <property type="term" value="C:cytosol"/>
    <property type="evidence" value="ECO:0007669"/>
    <property type="project" value="TreeGrafter"/>
</dbReference>
<accession>A0AA90NKQ4</accession>
<name>A0AA90NKQ4_9GAMM</name>
<dbReference type="Gene3D" id="3.40.50.450">
    <property type="match status" value="1"/>
</dbReference>
<dbReference type="Gene3D" id="3.30.1850.10">
    <property type="entry name" value="MoCo carrier protein-like"/>
    <property type="match status" value="1"/>
</dbReference>
<protein>
    <recommendedName>
        <fullName evidence="3">AMP nucleosidase</fullName>
        <ecNumber evidence="2">3.2.2.4</ecNumber>
    </recommendedName>
    <alternativeName>
        <fullName evidence="3">AMP nucleosidase</fullName>
    </alternativeName>
</protein>
<dbReference type="InterPro" id="IPR031100">
    <property type="entry name" value="LOG_fam"/>
</dbReference>
<evidence type="ECO:0000259" key="5">
    <source>
        <dbReference type="Pfam" id="PF14793"/>
    </source>
</evidence>
<dbReference type="Proteomes" id="UP001178148">
    <property type="component" value="Unassembled WGS sequence"/>
</dbReference>
<evidence type="ECO:0000256" key="1">
    <source>
        <dbReference type="ARBA" id="ARBA00000274"/>
    </source>
</evidence>
<dbReference type="SUPFAM" id="SSF102405">
    <property type="entry name" value="MCP/YpsA-like"/>
    <property type="match status" value="1"/>
</dbReference>
<dbReference type="Pfam" id="PF14793">
    <property type="entry name" value="DUF4478"/>
    <property type="match status" value="1"/>
</dbReference>
<evidence type="ECO:0000313" key="6">
    <source>
        <dbReference type="EMBL" id="MDP0588370.1"/>
    </source>
</evidence>
<dbReference type="InterPro" id="IPR052341">
    <property type="entry name" value="LOG_family_nucleotidases"/>
</dbReference>
<dbReference type="PANTHER" id="PTHR43393">
    <property type="entry name" value="CYTOKININ RIBOSIDE 5'-MONOPHOSPHATE PHOSPHORIBOHYDROLASE"/>
    <property type="match status" value="1"/>
</dbReference>
<dbReference type="Pfam" id="PF11892">
    <property type="entry name" value="PpnN_C"/>
    <property type="match status" value="1"/>
</dbReference>
<dbReference type="EC" id="3.2.2.4" evidence="2"/>
<gene>
    <name evidence="6" type="primary">ppnN</name>
    <name evidence="6" type="ORF">QS748_03915</name>
</gene>
<evidence type="ECO:0000256" key="2">
    <source>
        <dbReference type="ARBA" id="ARBA00011985"/>
    </source>
</evidence>
<dbReference type="GO" id="GO:0008714">
    <property type="term" value="F:AMP nucleosidase activity"/>
    <property type="evidence" value="ECO:0007669"/>
    <property type="project" value="UniProtKB-EC"/>
</dbReference>
<dbReference type="InterPro" id="IPR027820">
    <property type="entry name" value="PpnN_N"/>
</dbReference>
<dbReference type="InterPro" id="IPR049788">
    <property type="entry name" value="PpnN"/>
</dbReference>
<dbReference type="InterPro" id="IPR021826">
    <property type="entry name" value="PpnN_C"/>
</dbReference>
<feature type="domain" description="Pyrimidine/purine nucleotide 5'-monophosphate nucleosidase C-terminal" evidence="4">
    <location>
        <begin position="336"/>
        <end position="455"/>
    </location>
</feature>
<dbReference type="Pfam" id="PF03641">
    <property type="entry name" value="Lysine_decarbox"/>
    <property type="match status" value="1"/>
</dbReference>
<dbReference type="NCBIfam" id="NF038390">
    <property type="entry name" value="Nsidase_PpnN"/>
    <property type="match status" value="1"/>
</dbReference>
<evidence type="ECO:0000256" key="3">
    <source>
        <dbReference type="ARBA" id="ARBA00031983"/>
    </source>
</evidence>
<feature type="domain" description="Pyrimidine/purine nucleotide 5'-monophosphate nucleosidase N-terminal" evidence="5">
    <location>
        <begin position="10"/>
        <end position="115"/>
    </location>
</feature>
<proteinExistence type="predicted"/>
<comment type="caution">
    <text evidence="6">The sequence shown here is derived from an EMBL/GenBank/DDBJ whole genome shotgun (WGS) entry which is preliminary data.</text>
</comment>
<reference evidence="6 7" key="1">
    <citation type="journal article" date="2023" name="bioRxiv">
        <title>An intranuclear bacterial parasite of deep-sea mussels expresses apoptosis inhibitors acquired from its host.</title>
        <authorList>
            <person name="Gonzalez Porras M.A."/>
            <person name="Assie A."/>
            <person name="Tietjen M."/>
            <person name="Violette M."/>
            <person name="Kleiner M."/>
            <person name="Gruber-Vodicka H."/>
            <person name="Dubilier N."/>
            <person name="Leisch N."/>
        </authorList>
    </citation>
    <scope>NUCLEOTIDE SEQUENCE [LARGE SCALE GENOMIC DNA]</scope>
    <source>
        <strain evidence="6">IAP13</strain>
    </source>
</reference>
<dbReference type="InterPro" id="IPR037153">
    <property type="entry name" value="PpnN-like_sf"/>
</dbReference>
<keyword evidence="6" id="KW-0378">Hydrolase</keyword>
<evidence type="ECO:0000313" key="7">
    <source>
        <dbReference type="Proteomes" id="UP001178148"/>
    </source>
</evidence>
<keyword evidence="7" id="KW-1185">Reference proteome</keyword>
<evidence type="ECO:0000259" key="4">
    <source>
        <dbReference type="Pfam" id="PF11892"/>
    </source>
</evidence>
<sequence>MAKKGVVSASVNPAGSMCVLSSREVSLLQDTSKAGLHRLFRQCALAVLRCEPGDNVEALLKEYQDFDIHITQEHRGLKLELINAPANAFVQGKLILGVRENLSSVLRDILYVSSHIADNRLLDETNSTDITHLTFEILRNANALITKQPPNIVVCWGGHVISREEYNYTKAVGYQMGLMHLNICTGCGPGAMKGPMKGAYIGHAKQRVENGRFLGLTEPGIIAAESPNPIVNELIILPDIEKRLEAFVRLGHGIVVFPGGPGTCEEILYILGILLHPDNEQIPLPLVFTGPQSAQSYFEQIDHFICQTLGQSAQKRYKIIIDDPVEVARTMHTGLEEVTSFRCKHSDAYYFNWLLKIDHEFQLPFQPTHENMANLTLNLDMPSHLLAANIRRLMSGIVSGNIKEDGLSSIRENGAYQISGDTELMAKVDILLNSFVQQHRMKLAGSTYSPCYDIVK</sequence>
<comment type="catalytic activity">
    <reaction evidence="1">
        <text>AMP + H2O = D-ribose 5-phosphate + adenine</text>
        <dbReference type="Rhea" id="RHEA:20129"/>
        <dbReference type="ChEBI" id="CHEBI:15377"/>
        <dbReference type="ChEBI" id="CHEBI:16708"/>
        <dbReference type="ChEBI" id="CHEBI:78346"/>
        <dbReference type="ChEBI" id="CHEBI:456215"/>
        <dbReference type="EC" id="3.2.2.4"/>
    </reaction>
</comment>
<keyword evidence="6" id="KW-0326">Glycosidase</keyword>
<organism evidence="6 7">
    <name type="scientific">Candidatus Endonucleibacter bathymodioli</name>
    <dbReference type="NCBI Taxonomy" id="539814"/>
    <lineage>
        <taxon>Bacteria</taxon>
        <taxon>Pseudomonadati</taxon>
        <taxon>Pseudomonadota</taxon>
        <taxon>Gammaproteobacteria</taxon>
        <taxon>Oceanospirillales</taxon>
        <taxon>Endozoicomonadaceae</taxon>
        <taxon>Candidatus Endonucleibacter</taxon>
    </lineage>
</organism>
<dbReference type="PANTHER" id="PTHR43393:SF1">
    <property type="entry name" value="PYRIMIDINE_PURINE NUCLEOTIDE 5'-MONOPHOSPHATE NUCLEOSIDASE"/>
    <property type="match status" value="1"/>
</dbReference>
<dbReference type="EMBL" id="JASXSV010000004">
    <property type="protein sequence ID" value="MDP0588370.1"/>
    <property type="molecule type" value="Genomic_DNA"/>
</dbReference>
<dbReference type="AlphaFoldDB" id="A0AA90NKQ4"/>